<dbReference type="InterPro" id="IPR010652">
    <property type="entry name" value="DUF1232"/>
</dbReference>
<evidence type="ECO:0000256" key="3">
    <source>
        <dbReference type="ARBA" id="ARBA00022989"/>
    </source>
</evidence>
<proteinExistence type="predicted"/>
<evidence type="ECO:0000313" key="7">
    <source>
        <dbReference type="Proteomes" id="UP001518925"/>
    </source>
</evidence>
<dbReference type="Pfam" id="PF06803">
    <property type="entry name" value="DUF1232"/>
    <property type="match status" value="1"/>
</dbReference>
<keyword evidence="4" id="KW-0472">Membrane</keyword>
<dbReference type="RefSeq" id="WP_204203463.1">
    <property type="nucleotide sequence ID" value="NZ_JAFELM010000030.1"/>
</dbReference>
<comment type="caution">
    <text evidence="6">The sequence shown here is derived from an EMBL/GenBank/DDBJ whole genome shotgun (WGS) entry which is preliminary data.</text>
</comment>
<accession>A0ABS2DHY0</accession>
<sequence length="140" mass="16304">MEFNDRKALVGIGRFRNKAVEYIKDRKKATELLKQVQKKTTLEHSRIGTFKNQLFLLIDLYHDWHSGNYRQLPFKTLTMVIAAILYFVVPTDMIPDIFLGAGFIDDAAVLALILKQISNELEKYKVWKDKQTITTDQEIL</sequence>
<keyword evidence="3" id="KW-1133">Transmembrane helix</keyword>
<organism evidence="6 7">
    <name type="scientific">Bacillus suaedaesalsae</name>
    <dbReference type="NCBI Taxonomy" id="2810349"/>
    <lineage>
        <taxon>Bacteria</taxon>
        <taxon>Bacillati</taxon>
        <taxon>Bacillota</taxon>
        <taxon>Bacilli</taxon>
        <taxon>Bacillales</taxon>
        <taxon>Bacillaceae</taxon>
        <taxon>Bacillus</taxon>
    </lineage>
</organism>
<dbReference type="EMBL" id="JAFELM010000030">
    <property type="protein sequence ID" value="MBM6618097.1"/>
    <property type="molecule type" value="Genomic_DNA"/>
</dbReference>
<evidence type="ECO:0000256" key="4">
    <source>
        <dbReference type="ARBA" id="ARBA00023136"/>
    </source>
</evidence>
<reference evidence="6 7" key="1">
    <citation type="submission" date="2021-02" db="EMBL/GenBank/DDBJ databases">
        <title>Bacillus sp. RD4P76, an endophyte from a halophyte.</title>
        <authorList>
            <person name="Sun J.-Q."/>
        </authorList>
    </citation>
    <scope>NUCLEOTIDE SEQUENCE [LARGE SCALE GENOMIC DNA]</scope>
    <source>
        <strain evidence="6 7">RD4P76</strain>
    </source>
</reference>
<keyword evidence="2" id="KW-0812">Transmembrane</keyword>
<keyword evidence="7" id="KW-1185">Reference proteome</keyword>
<feature type="domain" description="DUF1232" evidence="5">
    <location>
        <begin position="77"/>
        <end position="112"/>
    </location>
</feature>
<evidence type="ECO:0000313" key="6">
    <source>
        <dbReference type="EMBL" id="MBM6618097.1"/>
    </source>
</evidence>
<name>A0ABS2DHY0_9BACI</name>
<comment type="subcellular location">
    <subcellularLocation>
        <location evidence="1">Endomembrane system</location>
        <topology evidence="1">Multi-pass membrane protein</topology>
    </subcellularLocation>
</comment>
<protein>
    <submittedName>
        <fullName evidence="6">DUF1232 domain-containing protein</fullName>
    </submittedName>
</protein>
<evidence type="ECO:0000256" key="2">
    <source>
        <dbReference type="ARBA" id="ARBA00022692"/>
    </source>
</evidence>
<evidence type="ECO:0000259" key="5">
    <source>
        <dbReference type="Pfam" id="PF06803"/>
    </source>
</evidence>
<dbReference type="Proteomes" id="UP001518925">
    <property type="component" value="Unassembled WGS sequence"/>
</dbReference>
<evidence type="ECO:0000256" key="1">
    <source>
        <dbReference type="ARBA" id="ARBA00004127"/>
    </source>
</evidence>
<gene>
    <name evidence="6" type="ORF">JR050_10550</name>
</gene>